<keyword evidence="2" id="KW-1133">Transmembrane helix</keyword>
<evidence type="ECO:0000313" key="4">
    <source>
        <dbReference type="Proteomes" id="UP000280296"/>
    </source>
</evidence>
<feature type="coiled-coil region" evidence="1">
    <location>
        <begin position="246"/>
        <end position="320"/>
    </location>
</feature>
<keyword evidence="2" id="KW-0812">Transmembrane</keyword>
<proteinExistence type="predicted"/>
<reference evidence="3 4" key="1">
    <citation type="submission" date="2018-12" db="EMBL/GenBank/DDBJ databases">
        <authorList>
            <person name="Toschakov S.V."/>
        </authorList>
    </citation>
    <scope>NUCLEOTIDE SEQUENCE [LARGE SCALE GENOMIC DNA]</scope>
    <source>
        <strain evidence="3 4">GM2012</strain>
    </source>
</reference>
<dbReference type="Proteomes" id="UP000280296">
    <property type="component" value="Unassembled WGS sequence"/>
</dbReference>
<dbReference type="EMBL" id="RYZH01000049">
    <property type="protein sequence ID" value="RUL84379.1"/>
    <property type="molecule type" value="Genomic_DNA"/>
</dbReference>
<keyword evidence="4" id="KW-1185">Reference proteome</keyword>
<evidence type="ECO:0000256" key="2">
    <source>
        <dbReference type="SAM" id="Phobius"/>
    </source>
</evidence>
<feature type="coiled-coil region" evidence="1">
    <location>
        <begin position="45"/>
        <end position="82"/>
    </location>
</feature>
<evidence type="ECO:0000256" key="1">
    <source>
        <dbReference type="SAM" id="Coils"/>
    </source>
</evidence>
<accession>A0A432MF29</accession>
<protein>
    <submittedName>
        <fullName evidence="3">Uncharacterized protein</fullName>
    </submittedName>
</protein>
<reference evidence="3 4" key="2">
    <citation type="submission" date="2019-01" db="EMBL/GenBank/DDBJ databases">
        <title>Tautonia sociabilis, a novel thermotolerant planctomycete of Isosphaeraceae family, isolated from a 4000 m deep subterranean habitat.</title>
        <authorList>
            <person name="Kovaleva O.L."/>
            <person name="Elcheninov A.G."/>
            <person name="Van Heerden E."/>
            <person name="Toshchakov S.V."/>
            <person name="Novikov A."/>
            <person name="Bonch-Osmolovskaya E.A."/>
            <person name="Kublanov I.V."/>
        </authorList>
    </citation>
    <scope>NUCLEOTIDE SEQUENCE [LARGE SCALE GENOMIC DNA]</scope>
    <source>
        <strain evidence="3 4">GM2012</strain>
    </source>
</reference>
<keyword evidence="1" id="KW-0175">Coiled coil</keyword>
<evidence type="ECO:0000313" key="3">
    <source>
        <dbReference type="EMBL" id="RUL84379.1"/>
    </source>
</evidence>
<comment type="caution">
    <text evidence="3">The sequence shown here is derived from an EMBL/GenBank/DDBJ whole genome shotgun (WGS) entry which is preliminary data.</text>
</comment>
<keyword evidence="2" id="KW-0472">Membrane</keyword>
<name>A0A432MF29_9BACT</name>
<dbReference type="RefSeq" id="WP_126727315.1">
    <property type="nucleotide sequence ID" value="NZ_RYZH01000049.1"/>
</dbReference>
<dbReference type="OrthoDB" id="292809at2"/>
<sequence length="434" mass="47552">MSEPPHPDHASDTSRLSPARLLTAVGFVGLVAVILGLLWKVNNTAPAVQNENVELKQQLANMQEMLSDLKRAEQLRMEEEQVRRSDLQATGATAEETAQAVTSFEKAVAAWESTTRELLTTDAGKPLAASTEALGQFQTIWAQPRPDADAPAALRKRLDPLKAVLDKALAANDTSYAPSEDVVARLKAIGDEAKQGAETYDELNRRLAAIVSAAPQAGTEENTPTLQAALEAFERRLTAEETAAIAAAVERERKDRAEKLAREKAESERQITAAQLEAEKIRREAEVRRLADAKGEAMAQAKAEEEVRKAARQRADLERRYQAALPEIQSLLSPFITDGFTQPGRNYFEKATTKKMKVSLGRLQGGGFLEDTPQGVYKLVAAVVPNKANDRPLGSFPQTWSNNYSDPWFAPAQRAQELLRELGPVLVEKGLLEP</sequence>
<feature type="transmembrane region" description="Helical" evidence="2">
    <location>
        <begin position="21"/>
        <end position="39"/>
    </location>
</feature>
<dbReference type="AlphaFoldDB" id="A0A432MF29"/>
<gene>
    <name evidence="3" type="ORF">TsocGM_20415</name>
</gene>
<organism evidence="3 4">
    <name type="scientific">Tautonia sociabilis</name>
    <dbReference type="NCBI Taxonomy" id="2080755"/>
    <lineage>
        <taxon>Bacteria</taxon>
        <taxon>Pseudomonadati</taxon>
        <taxon>Planctomycetota</taxon>
        <taxon>Planctomycetia</taxon>
        <taxon>Isosphaerales</taxon>
        <taxon>Isosphaeraceae</taxon>
        <taxon>Tautonia</taxon>
    </lineage>
</organism>